<reference evidence="1 2" key="1">
    <citation type="journal article" date="2014" name="Am. J. Bot.">
        <title>Genome assembly and annotation for red clover (Trifolium pratense; Fabaceae).</title>
        <authorList>
            <person name="Istvanek J."/>
            <person name="Jaros M."/>
            <person name="Krenek A."/>
            <person name="Repkova J."/>
        </authorList>
    </citation>
    <scope>NUCLEOTIDE SEQUENCE [LARGE SCALE GENOMIC DNA]</scope>
    <source>
        <strain evidence="2">cv. Tatra</strain>
        <tissue evidence="1">Young leaves</tissue>
    </source>
</reference>
<dbReference type="EMBL" id="ASHM01002942">
    <property type="protein sequence ID" value="PNY09121.1"/>
    <property type="molecule type" value="Genomic_DNA"/>
</dbReference>
<dbReference type="SUPFAM" id="SSF103473">
    <property type="entry name" value="MFS general substrate transporter"/>
    <property type="match status" value="1"/>
</dbReference>
<evidence type="ECO:0000313" key="2">
    <source>
        <dbReference type="Proteomes" id="UP000236291"/>
    </source>
</evidence>
<dbReference type="AlphaFoldDB" id="A0A2K3P1G1"/>
<proteinExistence type="predicted"/>
<dbReference type="PANTHER" id="PTHR11654">
    <property type="entry name" value="OLIGOPEPTIDE TRANSPORTER-RELATED"/>
    <property type="match status" value="1"/>
</dbReference>
<dbReference type="Proteomes" id="UP000236291">
    <property type="component" value="Unassembled WGS sequence"/>
</dbReference>
<name>A0A2K3P1G1_TRIPR</name>
<sequence>MEESIEQNKAIETEHVGRKKLGGYRTMPFIIANEAFEKVANVGLHVNMILYLLSEYHADPSTAAIIIFLWNAGSNFMPLFGAFLSDSCLGRYRVIAWGTIIDLL</sequence>
<dbReference type="InterPro" id="IPR036259">
    <property type="entry name" value="MFS_trans_sf"/>
</dbReference>
<dbReference type="STRING" id="57577.A0A2K3P1G1"/>
<dbReference type="Gene3D" id="1.20.1250.20">
    <property type="entry name" value="MFS general substrate transporter like domains"/>
    <property type="match status" value="1"/>
</dbReference>
<feature type="non-terminal residue" evidence="1">
    <location>
        <position position="104"/>
    </location>
</feature>
<evidence type="ECO:0000313" key="1">
    <source>
        <dbReference type="EMBL" id="PNY09121.1"/>
    </source>
</evidence>
<dbReference type="ExpressionAtlas" id="A0A2K3P1G1">
    <property type="expression patterns" value="baseline"/>
</dbReference>
<organism evidence="1 2">
    <name type="scientific">Trifolium pratense</name>
    <name type="common">Red clover</name>
    <dbReference type="NCBI Taxonomy" id="57577"/>
    <lineage>
        <taxon>Eukaryota</taxon>
        <taxon>Viridiplantae</taxon>
        <taxon>Streptophyta</taxon>
        <taxon>Embryophyta</taxon>
        <taxon>Tracheophyta</taxon>
        <taxon>Spermatophyta</taxon>
        <taxon>Magnoliopsida</taxon>
        <taxon>eudicotyledons</taxon>
        <taxon>Gunneridae</taxon>
        <taxon>Pentapetalae</taxon>
        <taxon>rosids</taxon>
        <taxon>fabids</taxon>
        <taxon>Fabales</taxon>
        <taxon>Fabaceae</taxon>
        <taxon>Papilionoideae</taxon>
        <taxon>50 kb inversion clade</taxon>
        <taxon>NPAAA clade</taxon>
        <taxon>Hologalegina</taxon>
        <taxon>IRL clade</taxon>
        <taxon>Trifolieae</taxon>
        <taxon>Trifolium</taxon>
    </lineage>
</organism>
<reference evidence="1 2" key="2">
    <citation type="journal article" date="2017" name="Front. Plant Sci.">
        <title>Gene Classification and Mining of Molecular Markers Useful in Red Clover (Trifolium pratense) Breeding.</title>
        <authorList>
            <person name="Istvanek J."/>
            <person name="Dluhosova J."/>
            <person name="Dluhos P."/>
            <person name="Patkova L."/>
            <person name="Nedelnik J."/>
            <person name="Repkova J."/>
        </authorList>
    </citation>
    <scope>NUCLEOTIDE SEQUENCE [LARGE SCALE GENOMIC DNA]</scope>
    <source>
        <strain evidence="2">cv. Tatra</strain>
        <tissue evidence="1">Young leaves</tissue>
    </source>
</reference>
<accession>A0A2K3P1G1</accession>
<gene>
    <name evidence="1" type="ORF">L195_g005666</name>
</gene>
<comment type="caution">
    <text evidence="1">The sequence shown here is derived from an EMBL/GenBank/DDBJ whole genome shotgun (WGS) entry which is preliminary data.</text>
</comment>
<protein>
    <submittedName>
        <fullName evidence="1">Putative peptide/nitrate transporter</fullName>
    </submittedName>
</protein>